<proteinExistence type="predicted"/>
<accession>A0A316HTV3</accession>
<organism evidence="1 2">
    <name type="scientific">Lentzea atacamensis</name>
    <dbReference type="NCBI Taxonomy" id="531938"/>
    <lineage>
        <taxon>Bacteria</taxon>
        <taxon>Bacillati</taxon>
        <taxon>Actinomycetota</taxon>
        <taxon>Actinomycetes</taxon>
        <taxon>Pseudonocardiales</taxon>
        <taxon>Pseudonocardiaceae</taxon>
        <taxon>Lentzea</taxon>
    </lineage>
</organism>
<dbReference type="Proteomes" id="UP000246005">
    <property type="component" value="Unassembled WGS sequence"/>
</dbReference>
<dbReference type="EMBL" id="QGHB01000008">
    <property type="protein sequence ID" value="PWK84619.1"/>
    <property type="molecule type" value="Genomic_DNA"/>
</dbReference>
<evidence type="ECO:0000313" key="1">
    <source>
        <dbReference type="EMBL" id="PWK84619.1"/>
    </source>
</evidence>
<gene>
    <name evidence="1" type="ORF">C8D88_108234</name>
</gene>
<dbReference type="AlphaFoldDB" id="A0A316HTV3"/>
<protein>
    <submittedName>
        <fullName evidence="1">Uncharacterized protein</fullName>
    </submittedName>
</protein>
<evidence type="ECO:0000313" key="2">
    <source>
        <dbReference type="Proteomes" id="UP000246005"/>
    </source>
</evidence>
<reference evidence="1 2" key="1">
    <citation type="submission" date="2018-05" db="EMBL/GenBank/DDBJ databases">
        <title>Genomic Encyclopedia of Type Strains, Phase IV (KMG-IV): sequencing the most valuable type-strain genomes for metagenomic binning, comparative biology and taxonomic classification.</title>
        <authorList>
            <person name="Goeker M."/>
        </authorList>
    </citation>
    <scope>NUCLEOTIDE SEQUENCE [LARGE SCALE GENOMIC DNA]</scope>
    <source>
        <strain evidence="1 2">DSM 45480</strain>
    </source>
</reference>
<name>A0A316HTV3_9PSEU</name>
<sequence>MATKSCPGRGAVVTYLNPDVMHPSVYVRGVVIGTHVVDPQTSHTWVPIMRPDRTISVLDTANIVNVQEPRPR</sequence>
<comment type="caution">
    <text evidence="1">The sequence shown here is derived from an EMBL/GenBank/DDBJ whole genome shotgun (WGS) entry which is preliminary data.</text>
</comment>